<dbReference type="InterPro" id="IPR002925">
    <property type="entry name" value="Dienelactn_hydro"/>
</dbReference>
<protein>
    <submittedName>
        <fullName evidence="4">Alpha/beta hydrolase</fullName>
    </submittedName>
</protein>
<evidence type="ECO:0000259" key="2">
    <source>
        <dbReference type="Pfam" id="PF00561"/>
    </source>
</evidence>
<proteinExistence type="predicted"/>
<feature type="domain" description="Dienelactone hydrolase" evidence="3">
    <location>
        <begin position="264"/>
        <end position="322"/>
    </location>
</feature>
<gene>
    <name evidence="4" type="ORF">P343_09845</name>
</gene>
<evidence type="ECO:0000313" key="5">
    <source>
        <dbReference type="Proteomes" id="UP000018296"/>
    </source>
</evidence>
<dbReference type="Pfam" id="PF01738">
    <property type="entry name" value="DLH"/>
    <property type="match status" value="1"/>
</dbReference>
<dbReference type="EMBL" id="AWTC01000008">
    <property type="protein sequence ID" value="EST11936.1"/>
    <property type="molecule type" value="Genomic_DNA"/>
</dbReference>
<dbReference type="Proteomes" id="UP000018296">
    <property type="component" value="Unassembled WGS sequence"/>
</dbReference>
<feature type="domain" description="AB hydrolase-1" evidence="2">
    <location>
        <begin position="133"/>
        <end position="257"/>
    </location>
</feature>
<organism evidence="4 5">
    <name type="scientific">Sporolactobacillus laevolacticus DSM 442</name>
    <dbReference type="NCBI Taxonomy" id="1395513"/>
    <lineage>
        <taxon>Bacteria</taxon>
        <taxon>Bacillati</taxon>
        <taxon>Bacillota</taxon>
        <taxon>Bacilli</taxon>
        <taxon>Bacillales</taxon>
        <taxon>Sporolactobacillaceae</taxon>
        <taxon>Sporolactobacillus</taxon>
    </lineage>
</organism>
<dbReference type="STRING" id="1395513.P343_09845"/>
<evidence type="ECO:0000313" key="4">
    <source>
        <dbReference type="EMBL" id="EST11936.1"/>
    </source>
</evidence>
<feature type="compositionally biased region" description="Polar residues" evidence="1">
    <location>
        <begin position="1"/>
        <end position="16"/>
    </location>
</feature>
<feature type="region of interest" description="Disordered" evidence="1">
    <location>
        <begin position="1"/>
        <end position="27"/>
    </location>
</feature>
<dbReference type="PANTHER" id="PTHR43358">
    <property type="entry name" value="ALPHA/BETA-HYDROLASE"/>
    <property type="match status" value="1"/>
</dbReference>
<keyword evidence="5" id="KW-1185">Reference proteome</keyword>
<evidence type="ECO:0000259" key="3">
    <source>
        <dbReference type="Pfam" id="PF01738"/>
    </source>
</evidence>
<dbReference type="InterPro" id="IPR000073">
    <property type="entry name" value="AB_hydrolase_1"/>
</dbReference>
<accession>V6IYT9</accession>
<dbReference type="PANTHER" id="PTHR43358:SF4">
    <property type="entry name" value="ALPHA_BETA HYDROLASE FOLD-1 DOMAIN-CONTAINING PROTEIN"/>
    <property type="match status" value="1"/>
</dbReference>
<keyword evidence="4" id="KW-0378">Hydrolase</keyword>
<dbReference type="Gene3D" id="3.40.50.1820">
    <property type="entry name" value="alpha/beta hydrolase"/>
    <property type="match status" value="1"/>
</dbReference>
<dbReference type="GO" id="GO:0016787">
    <property type="term" value="F:hydrolase activity"/>
    <property type="evidence" value="ECO:0007669"/>
    <property type="project" value="UniProtKB-KW"/>
</dbReference>
<evidence type="ECO:0000256" key="1">
    <source>
        <dbReference type="SAM" id="MobiDB-lite"/>
    </source>
</evidence>
<reference evidence="4 5" key="1">
    <citation type="journal article" date="2013" name="Genome Announc.">
        <title>Genome Sequence of Sporolactobacillus laevolacticus DSM442, an Efficient Polymer-Grade D-Lactate Producer from Agricultural Waste Cottonseed as a Nitrogen Source.</title>
        <authorList>
            <person name="Wang H."/>
            <person name="Wang L."/>
            <person name="Ju J."/>
            <person name="Yu B."/>
            <person name="Ma Y."/>
        </authorList>
    </citation>
    <scope>NUCLEOTIDE SEQUENCE [LARGE SCALE GENOMIC DNA]</scope>
    <source>
        <strain evidence="4 5">DSM 442</strain>
    </source>
</reference>
<dbReference type="Pfam" id="PF00561">
    <property type="entry name" value="Abhydrolase_1"/>
    <property type="match status" value="1"/>
</dbReference>
<dbReference type="InterPro" id="IPR052920">
    <property type="entry name" value="DNA-binding_regulatory"/>
</dbReference>
<dbReference type="AlphaFoldDB" id="V6IYT9"/>
<comment type="caution">
    <text evidence="4">The sequence shown here is derived from an EMBL/GenBank/DDBJ whole genome shotgun (WGS) entry which is preliminary data.</text>
</comment>
<dbReference type="SUPFAM" id="SSF53474">
    <property type="entry name" value="alpha/beta-Hydrolases"/>
    <property type="match status" value="1"/>
</dbReference>
<dbReference type="PATRIC" id="fig|1395513.3.peg.1987"/>
<sequence>MKGSGTMRSVRSQSYDSKAKTKNKSKKMRNQILIATAALTTVAVAFKVTERMIGNYFYRLAIAREDSPHRKNLDPAVSTDKISLKMQERINERKAVKEHFLKQCPPTDVFMHAFDGLKLHAYRFVPHPDKHRWIVLLHGYMDEASYMFYYASVFADHNFNALVPDLRGAGQSEGDYIGMGWNDRLDVVGWVNQIKKWDSQARIVILGVSMGGATAMMTAGEELPDHVACIVEDCGYTSVADEFAYELRNLFRLPSFPVLRFADRVTRSRAGYGIFAASAVEQLKKAKVPILFIHGEKDTFVPTSMVHRVYEAAAGEKELLLVKNATHAASSLAEPDLYFSTIFRFLEKHMSIGK</sequence>
<dbReference type="eggNOG" id="COG1073">
    <property type="taxonomic scope" value="Bacteria"/>
</dbReference>
<name>V6IYT9_9BACL</name>
<dbReference type="InterPro" id="IPR029058">
    <property type="entry name" value="AB_hydrolase_fold"/>
</dbReference>